<dbReference type="InterPro" id="IPR017810">
    <property type="entry name" value="Mycothiol_biosynthesis_MshB"/>
</dbReference>
<dbReference type="Gene3D" id="3.40.50.10320">
    <property type="entry name" value="LmbE-like"/>
    <property type="match status" value="1"/>
</dbReference>
<evidence type="ECO:0000256" key="1">
    <source>
        <dbReference type="ARBA" id="ARBA00022723"/>
    </source>
</evidence>
<dbReference type="PANTHER" id="PTHR12993:SF26">
    <property type="entry name" value="1D-MYO-INOSITOL 2-ACETAMIDO-2-DEOXY-ALPHA-D-GLUCOPYRANOSIDE DEACETYLASE"/>
    <property type="match status" value="1"/>
</dbReference>
<comment type="cofactor">
    <cofactor evidence="4">
        <name>Zn(2+)</name>
        <dbReference type="ChEBI" id="CHEBI:29105"/>
    </cofactor>
    <text evidence="4">Binds 1 zinc ion per subunit.</text>
</comment>
<comment type="function">
    <text evidence="4">Catalyzes the deacetylation of 1D-myo-inositol 2-acetamido-2-deoxy-alpha-D-glucopyranoside (GlcNAc-Ins) in the mycothiol biosynthesis pathway.</text>
</comment>
<protein>
    <recommendedName>
        <fullName evidence="4">1D-myo-inositol 2-acetamido-2-deoxy-alpha-D-glucopyranoside deacetylase</fullName>
        <shortName evidence="4">GlcNAc-Ins deacetylase</shortName>
        <ecNumber evidence="4">3.5.1.103</ecNumber>
    </recommendedName>
    <alternativeName>
        <fullName evidence="4">N-acetyl-1-D-myo-inositol-2-amino-2-deoxy-alpha-D-glucopyranoside deacetylase</fullName>
    </alternativeName>
</protein>
<dbReference type="HAMAP" id="MF_01696">
    <property type="entry name" value="MshB"/>
    <property type="match status" value="1"/>
</dbReference>
<dbReference type="InterPro" id="IPR024078">
    <property type="entry name" value="LmbE-like_dom_sf"/>
</dbReference>
<evidence type="ECO:0000313" key="5">
    <source>
        <dbReference type="EMBL" id="TQM81103.1"/>
    </source>
</evidence>
<evidence type="ECO:0000256" key="3">
    <source>
        <dbReference type="ARBA" id="ARBA00022833"/>
    </source>
</evidence>
<evidence type="ECO:0000256" key="4">
    <source>
        <dbReference type="HAMAP-Rule" id="MF_01696"/>
    </source>
</evidence>
<keyword evidence="2 4" id="KW-0378">Hydrolase</keyword>
<keyword evidence="6" id="KW-1185">Reference proteome</keyword>
<dbReference type="InterPro" id="IPR003737">
    <property type="entry name" value="GlcNAc_PI_deacetylase-related"/>
</dbReference>
<dbReference type="SUPFAM" id="SSF102588">
    <property type="entry name" value="LmbE-like"/>
    <property type="match status" value="1"/>
</dbReference>
<dbReference type="GO" id="GO:0008270">
    <property type="term" value="F:zinc ion binding"/>
    <property type="evidence" value="ECO:0007669"/>
    <property type="project" value="UniProtKB-UniRule"/>
</dbReference>
<organism evidence="5 6">
    <name type="scientific">Saccharothrix saharensis</name>
    <dbReference type="NCBI Taxonomy" id="571190"/>
    <lineage>
        <taxon>Bacteria</taxon>
        <taxon>Bacillati</taxon>
        <taxon>Actinomycetota</taxon>
        <taxon>Actinomycetes</taxon>
        <taxon>Pseudonocardiales</taxon>
        <taxon>Pseudonocardiaceae</taxon>
        <taxon>Saccharothrix</taxon>
    </lineage>
</organism>
<name>A0A543JE39_9PSEU</name>
<dbReference type="Proteomes" id="UP000316628">
    <property type="component" value="Unassembled WGS sequence"/>
</dbReference>
<feature type="binding site" evidence="4">
    <location>
        <position position="163"/>
    </location>
    <ligand>
        <name>Zn(2+)</name>
        <dbReference type="ChEBI" id="CHEBI:29105"/>
    </ligand>
</feature>
<dbReference type="GO" id="GO:0010125">
    <property type="term" value="P:mycothiol biosynthetic process"/>
    <property type="evidence" value="ECO:0007669"/>
    <property type="project" value="UniProtKB-UniRule"/>
</dbReference>
<comment type="caution">
    <text evidence="5">The sequence shown here is derived from an EMBL/GenBank/DDBJ whole genome shotgun (WGS) entry which is preliminary data.</text>
</comment>
<comment type="similarity">
    <text evidence="4">Belongs to the MshB deacetylase family.</text>
</comment>
<proteinExistence type="inferred from homology"/>
<dbReference type="PANTHER" id="PTHR12993">
    <property type="entry name" value="N-ACETYLGLUCOSAMINYL-PHOSPHATIDYLINOSITOL DE-N-ACETYLASE-RELATED"/>
    <property type="match status" value="1"/>
</dbReference>
<evidence type="ECO:0000256" key="2">
    <source>
        <dbReference type="ARBA" id="ARBA00022801"/>
    </source>
</evidence>
<gene>
    <name evidence="4" type="primary">mshB</name>
    <name evidence="5" type="ORF">FHX81_3464</name>
</gene>
<dbReference type="AlphaFoldDB" id="A0A543JE39"/>
<comment type="catalytic activity">
    <reaction evidence="4">
        <text>1D-myo-inositol 2-acetamido-2-deoxy-alpha-D-glucopyranoside + H2O = 1D-myo-inositol 2-amino-2-deoxy-alpha-D-glucopyranoside + acetate</text>
        <dbReference type="Rhea" id="RHEA:26180"/>
        <dbReference type="ChEBI" id="CHEBI:15377"/>
        <dbReference type="ChEBI" id="CHEBI:30089"/>
        <dbReference type="ChEBI" id="CHEBI:52442"/>
        <dbReference type="ChEBI" id="CHEBI:58886"/>
        <dbReference type="EC" id="3.5.1.103"/>
    </reaction>
</comment>
<feature type="binding site" evidence="4">
    <location>
        <position position="31"/>
    </location>
    <ligand>
        <name>Zn(2+)</name>
        <dbReference type="ChEBI" id="CHEBI:29105"/>
    </ligand>
</feature>
<sequence>MAVGAAAAHYSHPVTLTAPPRLLLVHAHPDDESLWTGGTIARYSALGAHVTVVTCTLGEEGEIIPPALRELTAANADQLGGYRVAELRSACAALGVTDHRFLGGIGRWRDSGMAGVEANDHPRAFVNGSFDEQVAALSEIISSVKPQVVVTYDAFGGYGHPDHIRAHQITTAAATDVDRVFHAVTSRAATEAGAAALAEIGDLPWRLPTEGELPVTDDAEITTTIDISEHLVAKLRALRAHSTQISVWQDGAGRASYALSNGIAQPVVQAEYYVLAKGPAAGAEEDLFGGLD</sequence>
<dbReference type="NCBIfam" id="TIGR03445">
    <property type="entry name" value="mycothiol_MshB"/>
    <property type="match status" value="1"/>
</dbReference>
<dbReference type="Pfam" id="PF02585">
    <property type="entry name" value="PIG-L"/>
    <property type="match status" value="1"/>
</dbReference>
<dbReference type="GO" id="GO:0035595">
    <property type="term" value="F:N-acetylglucosaminylinositol deacetylase activity"/>
    <property type="evidence" value="ECO:0007669"/>
    <property type="project" value="UniProtKB-EC"/>
</dbReference>
<dbReference type="EC" id="3.5.1.103" evidence="4"/>
<feature type="binding site" evidence="4">
    <location>
        <position position="28"/>
    </location>
    <ligand>
        <name>Zn(2+)</name>
        <dbReference type="ChEBI" id="CHEBI:29105"/>
    </ligand>
</feature>
<dbReference type="EMBL" id="VFPP01000001">
    <property type="protein sequence ID" value="TQM81103.1"/>
    <property type="molecule type" value="Genomic_DNA"/>
</dbReference>
<evidence type="ECO:0000313" key="6">
    <source>
        <dbReference type="Proteomes" id="UP000316628"/>
    </source>
</evidence>
<keyword evidence="1 4" id="KW-0479">Metal-binding</keyword>
<keyword evidence="3 4" id="KW-0862">Zinc</keyword>
<accession>A0A543JE39</accession>
<reference evidence="5 6" key="1">
    <citation type="submission" date="2019-06" db="EMBL/GenBank/DDBJ databases">
        <title>Sequencing the genomes of 1000 actinobacteria strains.</title>
        <authorList>
            <person name="Klenk H.-P."/>
        </authorList>
    </citation>
    <scope>NUCLEOTIDE SEQUENCE [LARGE SCALE GENOMIC DNA]</scope>
    <source>
        <strain evidence="5 6">DSM 45456</strain>
    </source>
</reference>